<evidence type="ECO:0000313" key="4">
    <source>
        <dbReference type="EMBL" id="ELT93293.1"/>
    </source>
</evidence>
<protein>
    <recommendedName>
        <fullName evidence="3">TsaA-like domain-containing protein</fullName>
    </recommendedName>
</protein>
<accession>R7THN0</accession>
<dbReference type="OrthoDB" id="4882at2759"/>
<reference evidence="4 6" key="2">
    <citation type="journal article" date="2013" name="Nature">
        <title>Insights into bilaterian evolution from three spiralian genomes.</title>
        <authorList>
            <person name="Simakov O."/>
            <person name="Marletaz F."/>
            <person name="Cho S.J."/>
            <person name="Edsinger-Gonzales E."/>
            <person name="Havlak P."/>
            <person name="Hellsten U."/>
            <person name="Kuo D.H."/>
            <person name="Larsson T."/>
            <person name="Lv J."/>
            <person name="Arendt D."/>
            <person name="Savage R."/>
            <person name="Osoegawa K."/>
            <person name="de Jong P."/>
            <person name="Grimwood J."/>
            <person name="Chapman J.A."/>
            <person name="Shapiro H."/>
            <person name="Aerts A."/>
            <person name="Otillar R.P."/>
            <person name="Terry A.Y."/>
            <person name="Boore J.L."/>
            <person name="Grigoriev I.V."/>
            <person name="Lindberg D.R."/>
            <person name="Seaver E.C."/>
            <person name="Weisblat D.A."/>
            <person name="Putnam N.H."/>
            <person name="Rokhsar D.S."/>
        </authorList>
    </citation>
    <scope>NUCLEOTIDE SEQUENCE</scope>
    <source>
        <strain evidence="4 6">I ESC-2004</strain>
    </source>
</reference>
<evidence type="ECO:0000256" key="1">
    <source>
        <dbReference type="ARBA" id="ARBA00022691"/>
    </source>
</evidence>
<evidence type="ECO:0000259" key="3">
    <source>
        <dbReference type="PROSITE" id="PS51668"/>
    </source>
</evidence>
<dbReference type="SUPFAM" id="SSF118196">
    <property type="entry name" value="YaeB-like"/>
    <property type="match status" value="1"/>
</dbReference>
<dbReference type="FunCoup" id="R7THN0">
    <property type="interactions" value="520"/>
</dbReference>
<dbReference type="NCBIfam" id="TIGR00104">
    <property type="entry name" value="tRNA_TsaA"/>
    <property type="match status" value="1"/>
</dbReference>
<dbReference type="HOGENOM" id="CLU_013458_1_1_1"/>
<reference evidence="6" key="1">
    <citation type="submission" date="2012-12" db="EMBL/GenBank/DDBJ databases">
        <authorList>
            <person name="Hellsten U."/>
            <person name="Grimwood J."/>
            <person name="Chapman J.A."/>
            <person name="Shapiro H."/>
            <person name="Aerts A."/>
            <person name="Otillar R.P."/>
            <person name="Terry A.Y."/>
            <person name="Boore J.L."/>
            <person name="Simakov O."/>
            <person name="Marletaz F."/>
            <person name="Cho S.-J."/>
            <person name="Edsinger-Gonzales E."/>
            <person name="Havlak P."/>
            <person name="Kuo D.-H."/>
            <person name="Larsson T."/>
            <person name="Lv J."/>
            <person name="Arendt D."/>
            <person name="Savage R."/>
            <person name="Osoegawa K."/>
            <person name="de Jong P."/>
            <person name="Lindberg D.R."/>
            <person name="Seaver E.C."/>
            <person name="Weisblat D.A."/>
            <person name="Putnam N.H."/>
            <person name="Grigoriev I.V."/>
            <person name="Rokhsar D.S."/>
        </authorList>
    </citation>
    <scope>NUCLEOTIDE SEQUENCE</scope>
    <source>
        <strain evidence="6">I ESC-2004</strain>
    </source>
</reference>
<name>R7THN0_CAPTE</name>
<dbReference type="OMA" id="IHGHHRP"/>
<dbReference type="Gene3D" id="2.40.30.70">
    <property type="entry name" value="YaeB-like"/>
    <property type="match status" value="1"/>
</dbReference>
<dbReference type="EMBL" id="AMQN01029880">
    <property type="status" value="NOT_ANNOTATED_CDS"/>
    <property type="molecule type" value="Genomic_DNA"/>
</dbReference>
<dbReference type="EMBL" id="KB309796">
    <property type="protein sequence ID" value="ELT93293.1"/>
    <property type="molecule type" value="Genomic_DNA"/>
</dbReference>
<dbReference type="Gene3D" id="3.30.2310.10">
    <property type="entry name" value="YaeB-like"/>
    <property type="match status" value="1"/>
</dbReference>
<dbReference type="InterPro" id="IPR023370">
    <property type="entry name" value="TrmO-like_N"/>
</dbReference>
<keyword evidence="1" id="KW-0949">S-adenosyl-L-methionine</keyword>
<proteinExistence type="inferred from homology"/>
<sequence length="267" mass="29899">MASEQTPSDARCELKPIAEFRSMYTEKNGTPRQSGICPEALGCFTIHKDVFNNPEHSLEGIADFSHLWLIFLFHKNNNSYTKAKVAPPRLNGVRVGLFSTRSPYRPNPIGLSLVKIERIEGSCVHVSGADLLDGTPIIDIKPYIGDYDAPSTAATTDQSTSSTHRTAAWVSCPPIESLSLNFTPEAERQTEQLSAENQLRFIDSADLRRAIVNILSADPRSAYRRKRCSDRLYFFKVDCVHVTCWFNGNVAQVLRVKMLEDSDQTDE</sequence>
<dbReference type="EnsemblMetazoa" id="CapteT116504">
    <property type="protein sequence ID" value="CapteP116504"/>
    <property type="gene ID" value="CapteG116504"/>
</dbReference>
<organism evidence="4">
    <name type="scientific">Capitella teleta</name>
    <name type="common">Polychaete worm</name>
    <dbReference type="NCBI Taxonomy" id="283909"/>
    <lineage>
        <taxon>Eukaryota</taxon>
        <taxon>Metazoa</taxon>
        <taxon>Spiralia</taxon>
        <taxon>Lophotrochozoa</taxon>
        <taxon>Annelida</taxon>
        <taxon>Polychaeta</taxon>
        <taxon>Sedentaria</taxon>
        <taxon>Scolecida</taxon>
        <taxon>Capitellidae</taxon>
        <taxon>Capitella</taxon>
    </lineage>
</organism>
<dbReference type="InterPro" id="IPR040372">
    <property type="entry name" value="YaeB-like"/>
</dbReference>
<dbReference type="Proteomes" id="UP000014760">
    <property type="component" value="Unassembled WGS sequence"/>
</dbReference>
<dbReference type="InterPro" id="IPR036414">
    <property type="entry name" value="YaeB_N_sf"/>
</dbReference>
<dbReference type="InterPro" id="IPR036413">
    <property type="entry name" value="YaeB-like_sf"/>
</dbReference>
<dbReference type="FunFam" id="3.30.2310.10:FF:000002">
    <property type="entry name" value="tRNA methyltransferase O"/>
    <property type="match status" value="1"/>
</dbReference>
<keyword evidence="6" id="KW-1185">Reference proteome</keyword>
<dbReference type="InterPro" id="IPR041369">
    <property type="entry name" value="TrmO_C"/>
</dbReference>
<feature type="domain" description="TsaA-like" evidence="3">
    <location>
        <begin position="14"/>
        <end position="152"/>
    </location>
</feature>
<dbReference type="PANTHER" id="PTHR12818">
    <property type="entry name" value="TRNA (ADENINE(37)-N6)-METHYLTRANSFERASE"/>
    <property type="match status" value="1"/>
</dbReference>
<dbReference type="AlphaFoldDB" id="R7THN0"/>
<evidence type="ECO:0000313" key="5">
    <source>
        <dbReference type="EnsemblMetazoa" id="CapteP116504"/>
    </source>
</evidence>
<dbReference type="PANTHER" id="PTHR12818:SF0">
    <property type="entry name" value="TRNA (ADENINE(37)-N6)-METHYLTRANSFERASE"/>
    <property type="match status" value="1"/>
</dbReference>
<dbReference type="Pfam" id="PF18389">
    <property type="entry name" value="TrmO_C"/>
    <property type="match status" value="1"/>
</dbReference>
<evidence type="ECO:0000256" key="2">
    <source>
        <dbReference type="ARBA" id="ARBA00033753"/>
    </source>
</evidence>
<reference evidence="5" key="3">
    <citation type="submission" date="2015-06" db="UniProtKB">
        <authorList>
            <consortium name="EnsemblMetazoa"/>
        </authorList>
    </citation>
    <scope>IDENTIFICATION</scope>
</reference>
<dbReference type="PROSITE" id="PS51668">
    <property type="entry name" value="TSAA_2"/>
    <property type="match status" value="1"/>
</dbReference>
<evidence type="ECO:0000313" key="6">
    <source>
        <dbReference type="Proteomes" id="UP000014760"/>
    </source>
</evidence>
<dbReference type="STRING" id="283909.R7THN0"/>
<dbReference type="CDD" id="cd09281">
    <property type="entry name" value="UPF0066"/>
    <property type="match status" value="1"/>
</dbReference>
<gene>
    <name evidence="4" type="ORF">CAPTEDRAFT_116504</name>
</gene>
<dbReference type="Pfam" id="PF01980">
    <property type="entry name" value="TrmO_N"/>
    <property type="match status" value="1"/>
</dbReference>
<comment type="similarity">
    <text evidence="2">Belongs to the tRNA methyltransferase O family.</text>
</comment>